<protein>
    <submittedName>
        <fullName evidence="2">Uncharacterized protein</fullName>
    </submittedName>
</protein>
<reference evidence="2 3" key="1">
    <citation type="journal article" date="2020" name="Nat. Food">
        <title>A phased Vanilla planifolia genome enables genetic improvement of flavour and production.</title>
        <authorList>
            <person name="Hasing T."/>
            <person name="Tang H."/>
            <person name="Brym M."/>
            <person name="Khazi F."/>
            <person name="Huang T."/>
            <person name="Chambers A.H."/>
        </authorList>
    </citation>
    <scope>NUCLEOTIDE SEQUENCE [LARGE SCALE GENOMIC DNA]</scope>
    <source>
        <tissue evidence="2">Leaf</tissue>
    </source>
</reference>
<gene>
    <name evidence="2" type="ORF">HPP92_017530</name>
</gene>
<feature type="compositionally biased region" description="Low complexity" evidence="1">
    <location>
        <begin position="42"/>
        <end position="54"/>
    </location>
</feature>
<dbReference type="EMBL" id="JADCNL010000008">
    <property type="protein sequence ID" value="KAG0470830.1"/>
    <property type="molecule type" value="Genomic_DNA"/>
</dbReference>
<evidence type="ECO:0000313" key="2">
    <source>
        <dbReference type="EMBL" id="KAG0470830.1"/>
    </source>
</evidence>
<organism evidence="2 3">
    <name type="scientific">Vanilla planifolia</name>
    <name type="common">Vanilla</name>
    <dbReference type="NCBI Taxonomy" id="51239"/>
    <lineage>
        <taxon>Eukaryota</taxon>
        <taxon>Viridiplantae</taxon>
        <taxon>Streptophyta</taxon>
        <taxon>Embryophyta</taxon>
        <taxon>Tracheophyta</taxon>
        <taxon>Spermatophyta</taxon>
        <taxon>Magnoliopsida</taxon>
        <taxon>Liliopsida</taxon>
        <taxon>Asparagales</taxon>
        <taxon>Orchidaceae</taxon>
        <taxon>Vanilloideae</taxon>
        <taxon>Vanilleae</taxon>
        <taxon>Vanilla</taxon>
    </lineage>
</organism>
<comment type="caution">
    <text evidence="2">The sequence shown here is derived from an EMBL/GenBank/DDBJ whole genome shotgun (WGS) entry which is preliminary data.</text>
</comment>
<dbReference type="Proteomes" id="UP000636800">
    <property type="component" value="Unassembled WGS sequence"/>
</dbReference>
<accession>A0A835USC2</accession>
<feature type="compositionally biased region" description="Basic and acidic residues" evidence="1">
    <location>
        <begin position="1"/>
        <end position="22"/>
    </location>
</feature>
<dbReference type="AlphaFoldDB" id="A0A835USC2"/>
<sequence>MEAEEDRRDAEAGRGVERRRVQMEACRGCNRPRGEIKRRSQKTSSQRTSISITSPPSPARDGKSRVGEDKQARRRKTRT</sequence>
<feature type="region of interest" description="Disordered" evidence="1">
    <location>
        <begin position="1"/>
        <end position="79"/>
    </location>
</feature>
<evidence type="ECO:0000313" key="3">
    <source>
        <dbReference type="Proteomes" id="UP000636800"/>
    </source>
</evidence>
<evidence type="ECO:0000256" key="1">
    <source>
        <dbReference type="SAM" id="MobiDB-lite"/>
    </source>
</evidence>
<keyword evidence="3" id="KW-1185">Reference proteome</keyword>
<name>A0A835USC2_VANPL</name>
<feature type="compositionally biased region" description="Basic and acidic residues" evidence="1">
    <location>
        <begin position="60"/>
        <end position="71"/>
    </location>
</feature>
<proteinExistence type="predicted"/>